<feature type="region of interest" description="Disordered" evidence="9">
    <location>
        <begin position="435"/>
        <end position="488"/>
    </location>
</feature>
<dbReference type="GO" id="GO:0097363">
    <property type="term" value="F:protein O-acetylglucosaminyltransferase activity"/>
    <property type="evidence" value="ECO:0007669"/>
    <property type="project" value="UniProtKB-EC"/>
</dbReference>
<keyword evidence="6" id="KW-0677">Repeat</keyword>
<name>A0A7M2WQF3_9BACT</name>
<dbReference type="Pfam" id="PF14559">
    <property type="entry name" value="TPR_19"/>
    <property type="match status" value="1"/>
</dbReference>
<protein>
    <recommendedName>
        <fullName evidence="3">protein O-GlcNAc transferase</fullName>
        <ecNumber evidence="3">2.4.1.255</ecNumber>
    </recommendedName>
</protein>
<evidence type="ECO:0000256" key="1">
    <source>
        <dbReference type="ARBA" id="ARBA00004922"/>
    </source>
</evidence>
<dbReference type="AlphaFoldDB" id="A0A7M2WQF3"/>
<dbReference type="InterPro" id="IPR029489">
    <property type="entry name" value="OGT/SEC/SPY_C"/>
</dbReference>
<evidence type="ECO:0000259" key="10">
    <source>
        <dbReference type="Pfam" id="PF13844"/>
    </source>
</evidence>
<evidence type="ECO:0000256" key="9">
    <source>
        <dbReference type="SAM" id="MobiDB-lite"/>
    </source>
</evidence>
<dbReference type="EC" id="2.4.1.255" evidence="3"/>
<evidence type="ECO:0000256" key="5">
    <source>
        <dbReference type="ARBA" id="ARBA00022679"/>
    </source>
</evidence>
<dbReference type="Gene3D" id="1.25.40.10">
    <property type="entry name" value="Tetratricopeptide repeat domain"/>
    <property type="match status" value="2"/>
</dbReference>
<feature type="region of interest" description="Disordered" evidence="9">
    <location>
        <begin position="536"/>
        <end position="566"/>
    </location>
</feature>
<dbReference type="SUPFAM" id="SSF48452">
    <property type="entry name" value="TPR-like"/>
    <property type="match status" value="2"/>
</dbReference>
<feature type="repeat" description="TPR" evidence="8">
    <location>
        <begin position="606"/>
        <end position="639"/>
    </location>
</feature>
<dbReference type="Pfam" id="PF13414">
    <property type="entry name" value="TPR_11"/>
    <property type="match status" value="1"/>
</dbReference>
<feature type="compositionally biased region" description="Acidic residues" evidence="9">
    <location>
        <begin position="536"/>
        <end position="555"/>
    </location>
</feature>
<evidence type="ECO:0000256" key="4">
    <source>
        <dbReference type="ARBA" id="ARBA00022676"/>
    </source>
</evidence>
<feature type="repeat" description="TPR" evidence="8">
    <location>
        <begin position="674"/>
        <end position="707"/>
    </location>
</feature>
<dbReference type="PROSITE" id="PS50005">
    <property type="entry name" value="TPR"/>
    <property type="match status" value="4"/>
</dbReference>
<reference evidence="11 12" key="1">
    <citation type="submission" date="2020-10" db="EMBL/GenBank/DDBJ databases">
        <title>Wide distribution of Phycisphaera-like planctomycetes from WD2101 soil group in peatlands and genome analysis of the first cultivated representative.</title>
        <authorList>
            <person name="Dedysh S.N."/>
            <person name="Beletsky A.V."/>
            <person name="Ivanova A."/>
            <person name="Kulichevskaya I.S."/>
            <person name="Suzina N.E."/>
            <person name="Philippov D.A."/>
            <person name="Rakitin A.L."/>
            <person name="Mardanov A.V."/>
            <person name="Ravin N.V."/>
        </authorList>
    </citation>
    <scope>NUCLEOTIDE SEQUENCE [LARGE SCALE GENOMIC DNA]</scope>
    <source>
        <strain evidence="11 12">M1803</strain>
    </source>
</reference>
<organism evidence="11 12">
    <name type="scientific">Humisphaera borealis</name>
    <dbReference type="NCBI Taxonomy" id="2807512"/>
    <lineage>
        <taxon>Bacteria</taxon>
        <taxon>Pseudomonadati</taxon>
        <taxon>Planctomycetota</taxon>
        <taxon>Phycisphaerae</taxon>
        <taxon>Tepidisphaerales</taxon>
        <taxon>Tepidisphaeraceae</taxon>
        <taxon>Humisphaera</taxon>
    </lineage>
</organism>
<proteinExistence type="inferred from homology"/>
<feature type="compositionally biased region" description="Low complexity" evidence="9">
    <location>
        <begin position="471"/>
        <end position="488"/>
    </location>
</feature>
<gene>
    <name evidence="11" type="ORF">IPV69_15860</name>
</gene>
<dbReference type="Proteomes" id="UP000593765">
    <property type="component" value="Chromosome"/>
</dbReference>
<dbReference type="KEGG" id="hbs:IPV69_15860"/>
<dbReference type="EMBL" id="CP063458">
    <property type="protein sequence ID" value="QOV87757.1"/>
    <property type="molecule type" value="Genomic_DNA"/>
</dbReference>
<comment type="similarity">
    <text evidence="2">Belongs to the glycosyltransferase 41 family. O-GlcNAc transferase subfamily.</text>
</comment>
<evidence type="ECO:0000256" key="3">
    <source>
        <dbReference type="ARBA" id="ARBA00011970"/>
    </source>
</evidence>
<evidence type="ECO:0000256" key="6">
    <source>
        <dbReference type="ARBA" id="ARBA00022737"/>
    </source>
</evidence>
<comment type="pathway">
    <text evidence="1">Protein modification; protein glycosylation.</text>
</comment>
<feature type="domain" description="O-GlcNAc transferase C-terminal" evidence="10">
    <location>
        <begin position="733"/>
        <end position="908"/>
    </location>
</feature>
<evidence type="ECO:0000313" key="12">
    <source>
        <dbReference type="Proteomes" id="UP000593765"/>
    </source>
</evidence>
<dbReference type="SMART" id="SM00028">
    <property type="entry name" value="TPR"/>
    <property type="match status" value="7"/>
</dbReference>
<sequence>MASSPNMLMRRAARHHLAGELREAASLYRKILQDDPQHSGALHALGVMAHQTGRGDAAEKLLLRAVATNPAFAAAHDDLGALWLLQGKTDQAAAAFSEAIRVEPRYALAHAHLGAALSTLGRHDEAAVAYQRAVDAAVKSVRRFKGVGIDVSSVTENLRSPSDADGQVTARGLSLQTPASVGGTYGQYLSPGEQDTASVTPLSAGSESPAGPPDDDEDDEGVVGLTLVSGAQAETRPMAPLAARAEELGLVYASMAGVAVSASSAYPRAIPDQPFGPHDADAADQVWSTFAVTEEPWLGLSSSDAWGLEPAAVAAWAIAGGDEAHPTNIDPGPIPELPADPPGLPSLTPNDESELSLLYSTNWLREPEQDLPVIEAEVGDPRFDAPQAMAGGMSTFSSAVNRPVPHSAAPQSTPAWSGFDTGRESNGYTVVVQSTVPASPPEPTLFDIAIEPPRTDDRSTLSSGETPAAVTTLSETAAPPTPTASATTIDPATTVVSTTGVVISPSEIIDVGSPTRLRVEEPAAAFLDVDDVAETEQGDTEAEGIDPADDAEEPAPDGVVKPPAVSRVRLPESASRMEDDPVLAPRLLAKELRRARRKPVAGARQAAELHKQGASHLRQRRVEEAIAALERLVELQPTSAKAHRDLGAAYIRADRFDDAVVSLQRALELRPRFADAFASLGDAFHLQGRVEEAINCYRQTLALRPSATSAHSNLLLNLNYQRKNDAQTLFAEHLKWAKAHASPLTAEILRHENSPSAERQIRVGYVSGDFRRHAVGSFIEPILANRDPAAFHIICYSDVLRPDDATERLSAMADGWRDIRGLTDIDVCDMIRHDQIDILVDLAGHTASNRLCVFARKPAPVQITYLGYPNTTGLGTMDYRLTDTWADPLGQTEQFHTEQLYRLPRGFLCYQGPADAPVPSAPPIVKNGFVTFGCFNILAKLTPETLGLWAKIMTVLPNSRMVLKDRLGTFANPARRRYVQDIFAYHRIAADRLELLSKDSDRQKHMESYSKVDVMLDPFPYNGTTTTCEALWMGVPVITLAGTRHASRVGVSILKSAGLPEFVSPNIEGYARSAVLLARDVNRLVLLRRTLRQKITASSLCDAGKFTKYLGAAYREMWTYWCQTRGAPMLPPSDRLSLEG</sequence>
<accession>A0A7M2WQF3</accession>
<dbReference type="PANTHER" id="PTHR44835">
    <property type="entry name" value="UDP-N-ACETYLGLUCOSAMINE--PEPTIDE N-ACETYLGLUCOSAMINYLTRANSFERASE SPINDLY-RELATED"/>
    <property type="match status" value="1"/>
</dbReference>
<evidence type="ECO:0000256" key="8">
    <source>
        <dbReference type="PROSITE-ProRule" id="PRU00339"/>
    </source>
</evidence>
<keyword evidence="4" id="KW-0328">Glycosyltransferase</keyword>
<evidence type="ECO:0000256" key="2">
    <source>
        <dbReference type="ARBA" id="ARBA00005386"/>
    </source>
</evidence>
<dbReference type="Gene3D" id="3.40.50.11380">
    <property type="match status" value="1"/>
</dbReference>
<dbReference type="InterPro" id="IPR051939">
    <property type="entry name" value="Glycosyltr_41/O-GlcNAc_trsf"/>
</dbReference>
<evidence type="ECO:0000256" key="7">
    <source>
        <dbReference type="ARBA" id="ARBA00022803"/>
    </source>
</evidence>
<evidence type="ECO:0000313" key="11">
    <source>
        <dbReference type="EMBL" id="QOV87757.1"/>
    </source>
</evidence>
<dbReference type="InterPro" id="IPR011990">
    <property type="entry name" value="TPR-like_helical_dom_sf"/>
</dbReference>
<dbReference type="Pfam" id="PF13432">
    <property type="entry name" value="TPR_16"/>
    <property type="match status" value="2"/>
</dbReference>
<feature type="region of interest" description="Disordered" evidence="9">
    <location>
        <begin position="184"/>
        <end position="221"/>
    </location>
</feature>
<dbReference type="InterPro" id="IPR019734">
    <property type="entry name" value="TPR_rpt"/>
</dbReference>
<feature type="domain" description="O-GlcNAc transferase C-terminal" evidence="10">
    <location>
        <begin position="929"/>
        <end position="1108"/>
    </location>
</feature>
<keyword evidence="12" id="KW-1185">Reference proteome</keyword>
<keyword evidence="5" id="KW-0808">Transferase</keyword>
<keyword evidence="7 8" id="KW-0802">TPR repeat</keyword>
<feature type="repeat" description="TPR" evidence="8">
    <location>
        <begin position="73"/>
        <end position="106"/>
    </location>
</feature>
<dbReference type="Pfam" id="PF13844">
    <property type="entry name" value="Glyco_transf_41"/>
    <property type="match status" value="2"/>
</dbReference>
<dbReference type="PROSITE" id="PS50293">
    <property type="entry name" value="TPR_REGION"/>
    <property type="match status" value="2"/>
</dbReference>
<feature type="repeat" description="TPR" evidence="8">
    <location>
        <begin position="640"/>
        <end position="673"/>
    </location>
</feature>
<feature type="compositionally biased region" description="Polar residues" evidence="9">
    <location>
        <begin position="193"/>
        <end position="203"/>
    </location>
</feature>
<dbReference type="RefSeq" id="WP_206290667.1">
    <property type="nucleotide sequence ID" value="NZ_CP063458.1"/>
</dbReference>
<dbReference type="Gene3D" id="3.40.50.2000">
    <property type="entry name" value="Glycogen Phosphorylase B"/>
    <property type="match status" value="1"/>
</dbReference>
<dbReference type="PANTHER" id="PTHR44835:SF1">
    <property type="entry name" value="PROTEIN O-GLCNAC TRANSFERASE"/>
    <property type="match status" value="1"/>
</dbReference>